<feature type="domain" description="S1 motif" evidence="5">
    <location>
        <begin position="212"/>
        <end position="281"/>
    </location>
</feature>
<dbReference type="GO" id="GO:0003735">
    <property type="term" value="F:structural constituent of ribosome"/>
    <property type="evidence" value="ECO:0007669"/>
    <property type="project" value="TreeGrafter"/>
</dbReference>
<dbReference type="AlphaFoldDB" id="A0A1L4D0R6"/>
<dbReference type="InterPro" id="IPR012340">
    <property type="entry name" value="NA-bd_OB-fold"/>
</dbReference>
<gene>
    <name evidence="6" type="ORF">AXG55_07700</name>
</gene>
<dbReference type="InterPro" id="IPR003029">
    <property type="entry name" value="S1_domain"/>
</dbReference>
<dbReference type="PRINTS" id="PR00681">
    <property type="entry name" value="RIBOSOMALS1"/>
</dbReference>
<evidence type="ECO:0000256" key="1">
    <source>
        <dbReference type="ARBA" id="ARBA00006767"/>
    </source>
</evidence>
<dbReference type="Proteomes" id="UP000184731">
    <property type="component" value="Chromosome"/>
</dbReference>
<dbReference type="PANTHER" id="PTHR10724:SF7">
    <property type="entry name" value="SMALL RIBOSOMAL SUBUNIT PROTEIN BS1C"/>
    <property type="match status" value="1"/>
</dbReference>
<evidence type="ECO:0000313" key="7">
    <source>
        <dbReference type="Proteomes" id="UP000184731"/>
    </source>
</evidence>
<name>A0A1L4D0R6_9BACT</name>
<dbReference type="OrthoDB" id="9804077at2"/>
<dbReference type="PROSITE" id="PS50126">
    <property type="entry name" value="S1"/>
    <property type="match status" value="3"/>
</dbReference>
<dbReference type="Gene3D" id="2.40.50.140">
    <property type="entry name" value="Nucleic acid-binding proteins"/>
    <property type="match status" value="3"/>
</dbReference>
<dbReference type="EMBL" id="CP017834">
    <property type="protein sequence ID" value="APJ03795.1"/>
    <property type="molecule type" value="Genomic_DNA"/>
</dbReference>
<proteinExistence type="inferred from homology"/>
<accession>A0A1L4D0R6</accession>
<evidence type="ECO:0000256" key="4">
    <source>
        <dbReference type="ARBA" id="ARBA00025604"/>
    </source>
</evidence>
<dbReference type="RefSeq" id="WP_148697538.1">
    <property type="nucleotide sequence ID" value="NZ_CP017834.1"/>
</dbReference>
<dbReference type="InterPro" id="IPR050437">
    <property type="entry name" value="Ribos_protein_bS1-like"/>
</dbReference>
<evidence type="ECO:0000313" key="6">
    <source>
        <dbReference type="EMBL" id="APJ03795.1"/>
    </source>
</evidence>
<comment type="function">
    <text evidence="4">Binds mRNA; thus facilitating recognition of the initiation point. It is needed to translate mRNA with a short Shine-Dalgarno (SD) purine-rich sequence.</text>
</comment>
<dbReference type="FunFam" id="2.40.50.140:FF:000103">
    <property type="entry name" value="protein RRP5 homolog"/>
    <property type="match status" value="1"/>
</dbReference>
<dbReference type="InterPro" id="IPR035104">
    <property type="entry name" value="Ribosomal_protein_S1-like"/>
</dbReference>
<dbReference type="CDD" id="cd04465">
    <property type="entry name" value="S1_RPS1_repeat_ec2_hs2"/>
    <property type="match status" value="1"/>
</dbReference>
<dbReference type="Pfam" id="PF00575">
    <property type="entry name" value="S1"/>
    <property type="match status" value="2"/>
</dbReference>
<organism evidence="6 7">
    <name type="scientific">Silvanigrella aquatica</name>
    <dbReference type="NCBI Taxonomy" id="1915309"/>
    <lineage>
        <taxon>Bacteria</taxon>
        <taxon>Pseudomonadati</taxon>
        <taxon>Bdellovibrionota</taxon>
        <taxon>Oligoflexia</taxon>
        <taxon>Silvanigrellales</taxon>
        <taxon>Silvanigrellaceae</taxon>
        <taxon>Silvanigrella</taxon>
    </lineage>
</organism>
<evidence type="ECO:0000259" key="5">
    <source>
        <dbReference type="PROSITE" id="PS50126"/>
    </source>
</evidence>
<feature type="domain" description="S1 motif" evidence="5">
    <location>
        <begin position="46"/>
        <end position="109"/>
    </location>
</feature>
<evidence type="ECO:0000256" key="2">
    <source>
        <dbReference type="ARBA" id="ARBA00022980"/>
    </source>
</evidence>
<dbReference type="SUPFAM" id="SSF50249">
    <property type="entry name" value="Nucleic acid-binding proteins"/>
    <property type="match status" value="4"/>
</dbReference>
<dbReference type="PANTHER" id="PTHR10724">
    <property type="entry name" value="30S RIBOSOMAL PROTEIN S1"/>
    <property type="match status" value="1"/>
</dbReference>
<comment type="similarity">
    <text evidence="1">Belongs to the bacterial ribosomal protein bS1 family.</text>
</comment>
<protein>
    <recommendedName>
        <fullName evidence="5">S1 motif domain-containing protein</fullName>
    </recommendedName>
</protein>
<sequence length="434" mass="48521">MAQFRYFDKEENARDPFAGAAEETNEFEQLLQDDKNIPSSRRYRMGESVEGSVISTSPEFVFIDLGGKSSATLSTDEFTSSGLSTPKVGEKISAFVRSDNGSEILLTRTLRRNEVDDSLLRNAYEAHIPVEAKVEKVIKGGFEATVGSKRCFVPLGQMDITHFDNPEIFVGNTFKFNITEMKGRNIVLSRKAILREEMDSKISQILEKLEVGQSHVATITRLVDFGAFASIDGVEGLIPLSELAWKRIKKAEEIVRLGEQVNVKIIKIERAPKLKIAFTLKDANEDPWIANATRLHPGAILQGTVVRMIDGGAFVNVAEGVDGLVPIHQITWEKRISHPKEMLSEGQAVKVHVLAADLGSRRLSLSIKGPMPEELMNKFKGKKRDDISAMSDEDKNLMKQWEEYKSHEAKILVPTNREETSIFASAFKRAQKKK</sequence>
<dbReference type="GO" id="GO:0006412">
    <property type="term" value="P:translation"/>
    <property type="evidence" value="ECO:0007669"/>
    <property type="project" value="TreeGrafter"/>
</dbReference>
<keyword evidence="3" id="KW-0687">Ribonucleoprotein</keyword>
<reference evidence="6 7" key="1">
    <citation type="submission" date="2016-10" db="EMBL/GenBank/DDBJ databases">
        <title>Silvanigrella aquatica sp. nov., isolated from a freshwater lake located in the Black Forest, Germany, description of Silvanigrellaceae fam. nov., Silvanigrellales ord. nov., reclassification of the order Bdellovibrionales in the class Oligoflexia, reclassification of the families Bacteriovoracaceae and Halobacteriovoraceae in the new order Bacteriovoracales ord. nov., and reclassification of the family Pseudobacteriovoracaceae in the order Oligoflexiales.</title>
        <authorList>
            <person name="Hahn M.W."/>
            <person name="Schmidt J."/>
            <person name="Koll U."/>
            <person name="Rohde M."/>
            <person name="Verbag S."/>
            <person name="Pitt A."/>
            <person name="Nakai R."/>
            <person name="Naganuma T."/>
            <person name="Lang E."/>
        </authorList>
    </citation>
    <scope>NUCLEOTIDE SEQUENCE [LARGE SCALE GENOMIC DNA]</scope>
    <source>
        <strain evidence="6 7">MWH-Nonnen-W8red</strain>
    </source>
</reference>
<dbReference type="GO" id="GO:0022627">
    <property type="term" value="C:cytosolic small ribosomal subunit"/>
    <property type="evidence" value="ECO:0007669"/>
    <property type="project" value="TreeGrafter"/>
</dbReference>
<keyword evidence="7" id="KW-1185">Reference proteome</keyword>
<dbReference type="KEGG" id="saqi:AXG55_07700"/>
<evidence type="ECO:0000256" key="3">
    <source>
        <dbReference type="ARBA" id="ARBA00023274"/>
    </source>
</evidence>
<dbReference type="SMART" id="SM00316">
    <property type="entry name" value="S1"/>
    <property type="match status" value="4"/>
</dbReference>
<dbReference type="GO" id="GO:0003729">
    <property type="term" value="F:mRNA binding"/>
    <property type="evidence" value="ECO:0007669"/>
    <property type="project" value="TreeGrafter"/>
</dbReference>
<keyword evidence="2" id="KW-0689">Ribosomal protein</keyword>
<dbReference type="STRING" id="1915309.AXG55_07700"/>
<feature type="domain" description="S1 motif" evidence="5">
    <location>
        <begin position="298"/>
        <end position="368"/>
    </location>
</feature>